<gene>
    <name evidence="1" type="ORF">SAMN04488541_100398</name>
</gene>
<evidence type="ECO:0000313" key="1">
    <source>
        <dbReference type="EMBL" id="SFE57847.1"/>
    </source>
</evidence>
<protein>
    <submittedName>
        <fullName evidence="1">Uncharacterized protein</fullName>
    </submittedName>
</protein>
<keyword evidence="2" id="KW-1185">Reference proteome</keyword>
<sequence>METLKNDVFFQNFVEELGDKQVLLINKNKKNILVCYDLLEGMQTKKHLPQSIITKEVNALTGEFYAKIERENIL</sequence>
<dbReference type="Proteomes" id="UP000199513">
    <property type="component" value="Unassembled WGS sequence"/>
</dbReference>
<evidence type="ECO:0000313" key="2">
    <source>
        <dbReference type="Proteomes" id="UP000199513"/>
    </source>
</evidence>
<dbReference type="RefSeq" id="WP_091539483.1">
    <property type="nucleotide sequence ID" value="NZ_FONY01000003.1"/>
</dbReference>
<dbReference type="AlphaFoldDB" id="A0A1I2BPB6"/>
<accession>A0A1I2BPB6</accession>
<organism evidence="1 2">
    <name type="scientific">Thermoflexibacter ruber</name>
    <dbReference type="NCBI Taxonomy" id="1003"/>
    <lineage>
        <taxon>Bacteria</taxon>
        <taxon>Pseudomonadati</taxon>
        <taxon>Bacteroidota</taxon>
        <taxon>Cytophagia</taxon>
        <taxon>Cytophagales</taxon>
        <taxon>Thermoflexibacteraceae</taxon>
        <taxon>Thermoflexibacter</taxon>
    </lineage>
</organism>
<reference evidence="1 2" key="1">
    <citation type="submission" date="2016-10" db="EMBL/GenBank/DDBJ databases">
        <authorList>
            <person name="de Groot N.N."/>
        </authorList>
    </citation>
    <scope>NUCLEOTIDE SEQUENCE [LARGE SCALE GENOMIC DNA]</scope>
    <source>
        <strain>GEY</strain>
        <strain evidence="2">DSM 9560</strain>
    </source>
</reference>
<name>A0A1I2BPB6_9BACT</name>
<dbReference type="EMBL" id="FONY01000003">
    <property type="protein sequence ID" value="SFE57847.1"/>
    <property type="molecule type" value="Genomic_DNA"/>
</dbReference>
<proteinExistence type="predicted"/>